<dbReference type="GO" id="GO:0004503">
    <property type="term" value="F:tyrosinase activity"/>
    <property type="evidence" value="ECO:0007669"/>
    <property type="project" value="UniProtKB-EC"/>
</dbReference>
<dbReference type="PANTHER" id="PTHR11474">
    <property type="entry name" value="TYROSINASE FAMILY MEMBER"/>
    <property type="match status" value="1"/>
</dbReference>
<dbReference type="EMBL" id="JAPDFR010000007">
    <property type="protein sequence ID" value="KAK0385245.1"/>
    <property type="molecule type" value="Genomic_DNA"/>
</dbReference>
<organism evidence="11 12">
    <name type="scientific">Sarocladium strictum</name>
    <name type="common">Black bundle disease fungus</name>
    <name type="synonym">Acremonium strictum</name>
    <dbReference type="NCBI Taxonomy" id="5046"/>
    <lineage>
        <taxon>Eukaryota</taxon>
        <taxon>Fungi</taxon>
        <taxon>Dikarya</taxon>
        <taxon>Ascomycota</taxon>
        <taxon>Pezizomycotina</taxon>
        <taxon>Sordariomycetes</taxon>
        <taxon>Hypocreomycetidae</taxon>
        <taxon>Hypocreales</taxon>
        <taxon>Sarocladiaceae</taxon>
        <taxon>Sarocladium</taxon>
    </lineage>
</organism>
<dbReference type="PROSITE" id="PS00497">
    <property type="entry name" value="TYROSINASE_1"/>
    <property type="match status" value="1"/>
</dbReference>
<evidence type="ECO:0000259" key="10">
    <source>
        <dbReference type="PROSITE" id="PS00498"/>
    </source>
</evidence>
<dbReference type="GO" id="GO:0046872">
    <property type="term" value="F:metal ion binding"/>
    <property type="evidence" value="ECO:0007669"/>
    <property type="project" value="UniProtKB-KW"/>
</dbReference>
<dbReference type="Gene3D" id="1.10.1280.10">
    <property type="entry name" value="Di-copper center containing domain from catechol oxidase"/>
    <property type="match status" value="1"/>
</dbReference>
<dbReference type="SUPFAM" id="SSF48056">
    <property type="entry name" value="Di-copper centre-containing domain"/>
    <property type="match status" value="1"/>
</dbReference>
<accession>A0AA39GDC6</accession>
<evidence type="ECO:0000256" key="5">
    <source>
        <dbReference type="ARBA" id="ARBA00023101"/>
    </source>
</evidence>
<comment type="caution">
    <text evidence="11">The sequence shown here is derived from an EMBL/GenBank/DDBJ whole genome shotgun (WGS) entry which is preliminary data.</text>
</comment>
<keyword evidence="5" id="KW-0470">Melanin biosynthesis</keyword>
<keyword evidence="8" id="KW-0732">Signal</keyword>
<dbReference type="InterPro" id="IPR050316">
    <property type="entry name" value="Tyrosinase/Hemocyanin"/>
</dbReference>
<gene>
    <name evidence="11" type="ORF">NLU13_7721</name>
</gene>
<comment type="similarity">
    <text evidence="1">Belongs to the tyrosinase family.</text>
</comment>
<evidence type="ECO:0000256" key="4">
    <source>
        <dbReference type="ARBA" id="ARBA00023008"/>
    </source>
</evidence>
<name>A0AA39GDC6_SARSR</name>
<dbReference type="PRINTS" id="PR00092">
    <property type="entry name" value="TYROSINASE"/>
</dbReference>
<evidence type="ECO:0000256" key="2">
    <source>
        <dbReference type="ARBA" id="ARBA00011906"/>
    </source>
</evidence>
<feature type="domain" description="Tyrosinase copper-binding" evidence="9">
    <location>
        <begin position="109"/>
        <end position="126"/>
    </location>
</feature>
<evidence type="ECO:0000256" key="1">
    <source>
        <dbReference type="ARBA" id="ARBA00009928"/>
    </source>
</evidence>
<dbReference type="EC" id="1.14.18.1" evidence="2"/>
<reference evidence="11" key="1">
    <citation type="submission" date="2022-10" db="EMBL/GenBank/DDBJ databases">
        <title>Determination and structural analysis of whole genome sequence of Sarocladium strictum F4-1.</title>
        <authorList>
            <person name="Hu L."/>
            <person name="Jiang Y."/>
        </authorList>
    </citation>
    <scope>NUCLEOTIDE SEQUENCE</scope>
    <source>
        <strain evidence="11">F4-1</strain>
    </source>
</reference>
<sequence length="550" mass="61486">MRLSLAVALLGATTSTLPRVIAAKHHAVTGVYVDPRSGSVPTRQNINDLEAAGGPQWDLYIRSLAAMQMQDSEDPLSYFQIAGIHGKPFIDWDDSGPRSSNDWAGYCPHNERLFVSWHRPFVLLFEQTLVQHAKRIAKEYPEMYRYAYLRAAETLRAPYWDWGFDSNVPNATTVDTMVVNMPFGEQLVPTTIPNPLSTYHFPKAALDGRWGAFDIENRSQIYRCDEWPKSYPSSADSLMADRPYKSWVYDVFTLSRDFSEFASTGDEGLSLEQVHNGVHWDAGCGGQFLAAEFSAFDPLFWLHHCNIDRLWAYWQAIKPRHKIFRRPYKGGSRFSTPSETIITPDSPLKPFRDSNGRFHTTKSVADIKDLGYSYYGLEYWTKTERQMSKAATQLVNRLYGDNDSAGAKLMTQGSEGRRYLASIHLNLAQIERPASVNIFVAGEKAGSMVVMAQPSRGMAYGTVPLDNALAAAGITGTDADSAVDSIQTSITVTITKLSGDPIPLSQTPGLKIDIEDVNVIAGRTRDELPILGMTQRRAAWFPEGRDNSRE</sequence>
<keyword evidence="4" id="KW-0186">Copper</keyword>
<dbReference type="PROSITE" id="PS00498">
    <property type="entry name" value="TYROSINASE_2"/>
    <property type="match status" value="1"/>
</dbReference>
<evidence type="ECO:0000256" key="3">
    <source>
        <dbReference type="ARBA" id="ARBA00022723"/>
    </source>
</evidence>
<keyword evidence="3" id="KW-0479">Metal-binding</keyword>
<evidence type="ECO:0000313" key="12">
    <source>
        <dbReference type="Proteomes" id="UP001175261"/>
    </source>
</evidence>
<protein>
    <recommendedName>
        <fullName evidence="2">tyrosinase</fullName>
        <ecNumber evidence="2">1.14.18.1</ecNumber>
    </recommendedName>
</protein>
<evidence type="ECO:0000259" key="9">
    <source>
        <dbReference type="PROSITE" id="PS00497"/>
    </source>
</evidence>
<evidence type="ECO:0000256" key="6">
    <source>
        <dbReference type="ARBA" id="ARBA00048233"/>
    </source>
</evidence>
<keyword evidence="12" id="KW-1185">Reference proteome</keyword>
<dbReference type="GO" id="GO:0042438">
    <property type="term" value="P:melanin biosynthetic process"/>
    <property type="evidence" value="ECO:0007669"/>
    <property type="project" value="UniProtKB-KW"/>
</dbReference>
<dbReference type="Pfam" id="PF00264">
    <property type="entry name" value="Tyrosinase"/>
    <property type="match status" value="1"/>
</dbReference>
<evidence type="ECO:0000313" key="11">
    <source>
        <dbReference type="EMBL" id="KAK0385245.1"/>
    </source>
</evidence>
<dbReference type="InterPro" id="IPR008922">
    <property type="entry name" value="Di-copper_centre_dom_sf"/>
</dbReference>
<dbReference type="InterPro" id="IPR002227">
    <property type="entry name" value="Tyrosinase_Cu-bd"/>
</dbReference>
<dbReference type="AlphaFoldDB" id="A0AA39GDC6"/>
<feature type="chain" id="PRO_5041379549" description="tyrosinase" evidence="8">
    <location>
        <begin position="24"/>
        <end position="550"/>
    </location>
</feature>
<dbReference type="PANTHER" id="PTHR11474:SF76">
    <property type="entry name" value="SHKT DOMAIN-CONTAINING PROTEIN"/>
    <property type="match status" value="1"/>
</dbReference>
<comment type="catalytic activity">
    <reaction evidence="6">
        <text>2 L-dopa + O2 = 2 L-dopaquinone + 2 H2O</text>
        <dbReference type="Rhea" id="RHEA:34287"/>
        <dbReference type="ChEBI" id="CHEBI:15377"/>
        <dbReference type="ChEBI" id="CHEBI:15379"/>
        <dbReference type="ChEBI" id="CHEBI:57504"/>
        <dbReference type="ChEBI" id="CHEBI:57924"/>
        <dbReference type="EC" id="1.14.18.1"/>
    </reaction>
</comment>
<evidence type="ECO:0000256" key="8">
    <source>
        <dbReference type="SAM" id="SignalP"/>
    </source>
</evidence>
<dbReference type="Proteomes" id="UP001175261">
    <property type="component" value="Unassembled WGS sequence"/>
</dbReference>
<feature type="signal peptide" evidence="8">
    <location>
        <begin position="1"/>
        <end position="23"/>
    </location>
</feature>
<evidence type="ECO:0000256" key="7">
    <source>
        <dbReference type="ARBA" id="ARBA00048881"/>
    </source>
</evidence>
<proteinExistence type="inferred from homology"/>
<feature type="domain" description="Tyrosinase copper-binding" evidence="10">
    <location>
        <begin position="297"/>
        <end position="308"/>
    </location>
</feature>
<comment type="catalytic activity">
    <reaction evidence="7">
        <text>L-tyrosine + O2 = L-dopaquinone + H2O</text>
        <dbReference type="Rhea" id="RHEA:18117"/>
        <dbReference type="ChEBI" id="CHEBI:15377"/>
        <dbReference type="ChEBI" id="CHEBI:15379"/>
        <dbReference type="ChEBI" id="CHEBI:57924"/>
        <dbReference type="ChEBI" id="CHEBI:58315"/>
        <dbReference type="EC" id="1.14.18.1"/>
    </reaction>
</comment>